<dbReference type="AlphaFoldDB" id="L0P8T7"/>
<dbReference type="VEuPathDB" id="FungiDB:PNEJI1_002387"/>
<reference evidence="1 2" key="1">
    <citation type="journal article" date="2012" name="MBio">
        <title>De novo assembly of the Pneumocystis jirovecii genome from a single bronchoalveolar lavage fluid specimen from a patient.</title>
        <authorList>
            <person name="Cisse O.H."/>
            <person name="Pagni M."/>
            <person name="Hauser P.M."/>
        </authorList>
    </citation>
    <scope>NUCLEOTIDE SEQUENCE [LARGE SCALE GENOMIC DNA]</scope>
    <source>
        <strain evidence="1 2">SE8</strain>
    </source>
</reference>
<evidence type="ECO:0000313" key="1">
    <source>
        <dbReference type="EMBL" id="CCJ28793.1"/>
    </source>
</evidence>
<sequence length="59" mass="7224">MVNVELDDKFNEKKLFKFFYKSVEEIRWSSRLWRQPNTLEVGSSSLPRIIFQFEIRLDI</sequence>
<gene>
    <name evidence="1" type="ORF">PNEJI1_002387</name>
</gene>
<evidence type="ECO:0000313" key="2">
    <source>
        <dbReference type="Proteomes" id="UP000010422"/>
    </source>
</evidence>
<dbReference type="Proteomes" id="UP000010422">
    <property type="component" value="Unassembled WGS sequence"/>
</dbReference>
<accession>L0P8T7</accession>
<comment type="caution">
    <text evidence="1">The sequence shown here is derived from an EMBL/GenBank/DDBJ whole genome shotgun (WGS) entry which is preliminary data.</text>
</comment>
<protein>
    <submittedName>
        <fullName evidence="1">Uncharacterized protein</fullName>
    </submittedName>
</protein>
<name>L0P8T7_PNEJI</name>
<organism evidence="2">
    <name type="scientific">Pneumocystis jirovecii</name>
    <name type="common">Human pneumocystis pneumonia agent</name>
    <dbReference type="NCBI Taxonomy" id="42068"/>
    <lineage>
        <taxon>Eukaryota</taxon>
        <taxon>Fungi</taxon>
        <taxon>Dikarya</taxon>
        <taxon>Ascomycota</taxon>
        <taxon>Taphrinomycotina</taxon>
        <taxon>Pneumocystomycetes</taxon>
        <taxon>Pneumocystaceae</taxon>
        <taxon>Pneumocystis</taxon>
    </lineage>
</organism>
<dbReference type="InParanoid" id="L0P8T7"/>
<proteinExistence type="predicted"/>
<dbReference type="EMBL" id="CAKM01000121">
    <property type="protein sequence ID" value="CCJ28793.1"/>
    <property type="molecule type" value="Genomic_DNA"/>
</dbReference>